<reference evidence="6 7" key="2">
    <citation type="journal article" date="2012" name="Stand. Genomic Sci.">
        <title>Complete genome sequence of Thauera aminoaromatica strain MZ1T.</title>
        <authorList>
            <person name="Jiang K."/>
            <person name="Sanseverino J."/>
            <person name="Chauhan A."/>
            <person name="Lucas S."/>
            <person name="Copeland A."/>
            <person name="Lapidus A."/>
            <person name="Del Rio T.G."/>
            <person name="Dalin E."/>
            <person name="Tice H."/>
            <person name="Bruce D."/>
            <person name="Goodwin L."/>
            <person name="Pitluck S."/>
            <person name="Sims D."/>
            <person name="Brettin T."/>
            <person name="Detter J.C."/>
            <person name="Han C."/>
            <person name="Chang Y.J."/>
            <person name="Larimer F."/>
            <person name="Land M."/>
            <person name="Hauser L."/>
            <person name="Kyrpides N.C."/>
            <person name="Mikhailova N."/>
            <person name="Moser S."/>
            <person name="Jegier P."/>
            <person name="Close D."/>
            <person name="Debruyn J.M."/>
            <person name="Wang Y."/>
            <person name="Layton A.C."/>
            <person name="Allen M.S."/>
            <person name="Sayler G.S."/>
        </authorList>
    </citation>
    <scope>NUCLEOTIDE SEQUENCE [LARGE SCALE GENOMIC DNA]</scope>
    <source>
        <strain evidence="6 7">MZ1T</strain>
    </source>
</reference>
<dbReference type="Gene3D" id="1.10.10.10">
    <property type="entry name" value="Winged helix-like DNA-binding domain superfamily/Winged helix DNA-binding domain"/>
    <property type="match status" value="1"/>
</dbReference>
<dbReference type="InterPro" id="IPR050707">
    <property type="entry name" value="HTH_MetabolicPath_Reg"/>
</dbReference>
<dbReference type="RefSeq" id="WP_004325464.1">
    <property type="nucleotide sequence ID" value="NC_011662.2"/>
</dbReference>
<dbReference type="InterPro" id="IPR029016">
    <property type="entry name" value="GAF-like_dom_sf"/>
</dbReference>
<dbReference type="GO" id="GO:0003700">
    <property type="term" value="F:DNA-binding transcription factor activity"/>
    <property type="evidence" value="ECO:0007669"/>
    <property type="project" value="TreeGrafter"/>
</dbReference>
<protein>
    <submittedName>
        <fullName evidence="6">Transcriptional regulator, IclR family</fullName>
    </submittedName>
</protein>
<dbReference type="EMBL" id="CP001281">
    <property type="protein sequence ID" value="ACR02575.1"/>
    <property type="molecule type" value="Genomic_DNA"/>
</dbReference>
<dbReference type="InterPro" id="IPR005471">
    <property type="entry name" value="Tscrpt_reg_IclR_N"/>
</dbReference>
<evidence type="ECO:0000259" key="5">
    <source>
        <dbReference type="PROSITE" id="PS51078"/>
    </source>
</evidence>
<dbReference type="Pfam" id="PF01614">
    <property type="entry name" value="IclR_C"/>
    <property type="match status" value="1"/>
</dbReference>
<name>C4K964_THASP</name>
<evidence type="ECO:0000259" key="4">
    <source>
        <dbReference type="PROSITE" id="PS51077"/>
    </source>
</evidence>
<dbReference type="HOGENOM" id="CLU_062618_1_0_4"/>
<dbReference type="STRING" id="85643.Tmz1t_3992"/>
<evidence type="ECO:0000313" key="7">
    <source>
        <dbReference type="Proteomes" id="UP000002186"/>
    </source>
</evidence>
<dbReference type="InterPro" id="IPR036388">
    <property type="entry name" value="WH-like_DNA-bd_sf"/>
</dbReference>
<dbReference type="PANTHER" id="PTHR30136:SF23">
    <property type="entry name" value="DNA-BINDING TRANSCRIPTIONAL ACTIVATOR MHPR"/>
    <property type="match status" value="1"/>
</dbReference>
<dbReference type="GO" id="GO:0045892">
    <property type="term" value="P:negative regulation of DNA-templated transcription"/>
    <property type="evidence" value="ECO:0007669"/>
    <property type="project" value="TreeGrafter"/>
</dbReference>
<dbReference type="Pfam" id="PF09339">
    <property type="entry name" value="HTH_IclR"/>
    <property type="match status" value="1"/>
</dbReference>
<dbReference type="GO" id="GO:0003677">
    <property type="term" value="F:DNA binding"/>
    <property type="evidence" value="ECO:0007669"/>
    <property type="project" value="UniProtKB-KW"/>
</dbReference>
<dbReference type="PANTHER" id="PTHR30136">
    <property type="entry name" value="HELIX-TURN-HELIX TRANSCRIPTIONAL REGULATOR, ICLR FAMILY"/>
    <property type="match status" value="1"/>
</dbReference>
<dbReference type="AlphaFoldDB" id="C4K964"/>
<evidence type="ECO:0000313" key="6">
    <source>
        <dbReference type="EMBL" id="ACR02575.1"/>
    </source>
</evidence>
<feature type="domain" description="IclR-ED" evidence="5">
    <location>
        <begin position="73"/>
        <end position="268"/>
    </location>
</feature>
<dbReference type="InterPro" id="IPR014757">
    <property type="entry name" value="Tscrpt_reg_IclR_C"/>
</dbReference>
<proteinExistence type="predicted"/>
<dbReference type="KEGG" id="tmz:Tmz1t_3992"/>
<dbReference type="eggNOG" id="COG1414">
    <property type="taxonomic scope" value="Bacteria"/>
</dbReference>
<keyword evidence="1" id="KW-0805">Transcription regulation</keyword>
<feature type="domain" description="HTH iclR-type" evidence="4">
    <location>
        <begin position="9"/>
        <end position="70"/>
    </location>
</feature>
<organism evidence="6 7">
    <name type="scientific">Thauera aminoaromatica</name>
    <dbReference type="NCBI Taxonomy" id="164330"/>
    <lineage>
        <taxon>Bacteria</taxon>
        <taxon>Pseudomonadati</taxon>
        <taxon>Pseudomonadota</taxon>
        <taxon>Betaproteobacteria</taxon>
        <taxon>Rhodocyclales</taxon>
        <taxon>Zoogloeaceae</taxon>
        <taxon>Thauera</taxon>
    </lineage>
</organism>
<dbReference type="SUPFAM" id="SSF55781">
    <property type="entry name" value="GAF domain-like"/>
    <property type="match status" value="1"/>
</dbReference>
<reference evidence="7" key="1">
    <citation type="submission" date="2009-05" db="EMBL/GenBank/DDBJ databases">
        <title>Complete sequence of chromosome of Thauera sp. MZ1T.</title>
        <authorList>
            <consortium name="US DOE Joint Genome Institute"/>
            <person name="Lucas S."/>
            <person name="Copeland A."/>
            <person name="Lapidus A."/>
            <person name="Glavina del Rio T."/>
            <person name="Dalin E."/>
            <person name="Tice H."/>
            <person name="Bruce D."/>
            <person name="Goodwin L."/>
            <person name="Pitluck S."/>
            <person name="Sims D."/>
            <person name="Brettin T."/>
            <person name="Detter J.C."/>
            <person name="Han C."/>
            <person name="Larimer F."/>
            <person name="Land M."/>
            <person name="Hauser L."/>
            <person name="Kyrpides N."/>
            <person name="Mikhailova N."/>
            <person name="Sayler G.S."/>
        </authorList>
    </citation>
    <scope>NUCLEOTIDE SEQUENCE [LARGE SCALE GENOMIC DNA]</scope>
    <source>
        <strain evidence="7">MZ1T</strain>
    </source>
</reference>
<evidence type="ECO:0000256" key="1">
    <source>
        <dbReference type="ARBA" id="ARBA00023015"/>
    </source>
</evidence>
<keyword evidence="2" id="KW-0238">DNA-binding</keyword>
<keyword evidence="7" id="KW-1185">Reference proteome</keyword>
<dbReference type="InterPro" id="IPR036390">
    <property type="entry name" value="WH_DNA-bd_sf"/>
</dbReference>
<dbReference type="OrthoDB" id="9807558at2"/>
<gene>
    <name evidence="6" type="ordered locus">Tmz1t_3992</name>
</gene>
<dbReference type="PROSITE" id="PS51077">
    <property type="entry name" value="HTH_ICLR"/>
    <property type="match status" value="1"/>
</dbReference>
<dbReference type="SMART" id="SM00346">
    <property type="entry name" value="HTH_ICLR"/>
    <property type="match status" value="1"/>
</dbReference>
<dbReference type="SUPFAM" id="SSF46785">
    <property type="entry name" value="Winged helix' DNA-binding domain"/>
    <property type="match status" value="1"/>
</dbReference>
<dbReference type="PROSITE" id="PS51078">
    <property type="entry name" value="ICLR_ED"/>
    <property type="match status" value="1"/>
</dbReference>
<sequence length="272" mass="29453">MSSERGTSIRALERGIEVLRLLGPQEGSSLRALHAASALPKPTLLRILLTLERGGLAWRSIDDGLWRRSLAWTAAPSGHAIDPRLVEAAAPHLVALQRTVLWPSDLLVYRDFAMEVAESSRRLSGLALNPRYRIGYRVDILLSAPGRAWLAFCAAAEREAVLAHWRAASPSNPRTAAVLEGEIDALLEETRQRGYAVRDALFGGSFEDMAGFDDGFDAIAVPILADGGVRGAINLVWPRRYDLRAKVVEAHLADLQACAAAIAAALASPRQP</sequence>
<accession>C4K964</accession>
<dbReference type="Proteomes" id="UP000002186">
    <property type="component" value="Chromosome"/>
</dbReference>
<keyword evidence="3" id="KW-0804">Transcription</keyword>
<evidence type="ECO:0000256" key="2">
    <source>
        <dbReference type="ARBA" id="ARBA00023125"/>
    </source>
</evidence>
<dbReference type="Gene3D" id="3.30.450.40">
    <property type="match status" value="1"/>
</dbReference>
<evidence type="ECO:0000256" key="3">
    <source>
        <dbReference type="ARBA" id="ARBA00023163"/>
    </source>
</evidence>